<feature type="region of interest" description="Disordered" evidence="1">
    <location>
        <begin position="696"/>
        <end position="738"/>
    </location>
</feature>
<gene>
    <name evidence="2" type="ORF">ACFONL_23110</name>
</gene>
<evidence type="ECO:0000256" key="1">
    <source>
        <dbReference type="SAM" id="MobiDB-lite"/>
    </source>
</evidence>
<protein>
    <submittedName>
        <fullName evidence="2">Portal protein</fullName>
    </submittedName>
</protein>
<reference evidence="3" key="1">
    <citation type="journal article" date="2019" name="Int. J. Syst. Evol. Microbiol.">
        <title>The Global Catalogue of Microorganisms (GCM) 10K type strain sequencing project: providing services to taxonomists for standard genome sequencing and annotation.</title>
        <authorList>
            <consortium name="The Broad Institute Genomics Platform"/>
            <consortium name="The Broad Institute Genome Sequencing Center for Infectious Disease"/>
            <person name="Wu L."/>
            <person name="Ma J."/>
        </authorList>
    </citation>
    <scope>NUCLEOTIDE SEQUENCE [LARGE SCALE GENOMIC DNA]</scope>
    <source>
        <strain evidence="3">KCTC 42282</strain>
    </source>
</reference>
<dbReference type="Proteomes" id="UP001595704">
    <property type="component" value="Unassembled WGS sequence"/>
</dbReference>
<organism evidence="2 3">
    <name type="scientific">Camelimonas fluminis</name>
    <dbReference type="NCBI Taxonomy" id="1576911"/>
    <lineage>
        <taxon>Bacteria</taxon>
        <taxon>Pseudomonadati</taxon>
        <taxon>Pseudomonadota</taxon>
        <taxon>Alphaproteobacteria</taxon>
        <taxon>Hyphomicrobiales</taxon>
        <taxon>Chelatococcaceae</taxon>
        <taxon>Camelimonas</taxon>
    </lineage>
</organism>
<evidence type="ECO:0000313" key="2">
    <source>
        <dbReference type="EMBL" id="MFC3640225.1"/>
    </source>
</evidence>
<feature type="region of interest" description="Disordered" evidence="1">
    <location>
        <begin position="587"/>
        <end position="608"/>
    </location>
</feature>
<keyword evidence="3" id="KW-1185">Reference proteome</keyword>
<sequence>MADEQKSTAKDDDGDFLRLAHERYNSGYERERDNIRESYYDLEFHNGLNQWEDEARRVREGRPCITVNALPTYTRQITGDMRQMRPSIKCVGVDDNSDPDTAEALSAVIRYIENRSKAQSAVYSMAADSQVVCGIAHWRVMTEYASDTTFDQDIRLALVDDGVSVIWDPDASDLARSDARFCFVPVDMSTAAFKDRYPGKSVSGWTTNYAYDAGMWASDDHVRVAEYWFKKSVKHRLLLLKSGSVYDLDDPDEDRAAENAKIAEEAGARGEIARQEQRTVDEVWRAVISCGEILEGPERHVGRHIPIVPVIGNEMTIQRKRVRYGSIRFARDPQRLYNYGRSAQIELTALQPKAPYIGTEKNFEENEGLWQQANNANLPYLAYTPDPANGGSMPSRQPPPQPSVALTQEIALAAEDIKRTIGIYDAGLGAQSNETSGKAILARQREGDVGAFVYVDHFTYAIQRTGEILVDLIPRIYDTARTLRIAGEDGTIEELAINQPNGVAVEGAAPIMNDLTVGSYDVVMSMGPSYTTRREEAREGMRELVQSAPDLFPAIGDLYVQAQDWPMADKMAERLRLLAPPQIQQQIAKESDEPPEPPPQPSPQEQQAIQMQMVSAEAETRQKVAQAAKAEADAQKAQIDLAKAEMELQMAGMPQPVAPQHQQRPAEDPRVDQVIGAVQELQAVVGDLFQMIQATPAPPEMQMEPPPDVGPPADMELPQEPPQGGFFVGPDEAGQPPV</sequence>
<dbReference type="RefSeq" id="WP_191320949.1">
    <property type="nucleotide sequence ID" value="NZ_BNCG01000031.1"/>
</dbReference>
<evidence type="ECO:0000313" key="3">
    <source>
        <dbReference type="Proteomes" id="UP001595704"/>
    </source>
</evidence>
<feature type="compositionally biased region" description="Pro residues" evidence="1">
    <location>
        <begin position="696"/>
        <end position="710"/>
    </location>
</feature>
<name>A0ABV7UNE9_9HYPH</name>
<proteinExistence type="predicted"/>
<dbReference type="EMBL" id="JBHRYC010000136">
    <property type="protein sequence ID" value="MFC3640225.1"/>
    <property type="molecule type" value="Genomic_DNA"/>
</dbReference>
<comment type="caution">
    <text evidence="2">The sequence shown here is derived from an EMBL/GenBank/DDBJ whole genome shotgun (WGS) entry which is preliminary data.</text>
</comment>
<accession>A0ABV7UNE9</accession>
<dbReference type="Pfam" id="PF16510">
    <property type="entry name" value="P22_portal"/>
    <property type="match status" value="1"/>
</dbReference>
<dbReference type="InterPro" id="IPR032427">
    <property type="entry name" value="P22_portal"/>
</dbReference>